<proteinExistence type="predicted"/>
<dbReference type="EMBL" id="MU842958">
    <property type="protein sequence ID" value="KAK2024664.1"/>
    <property type="molecule type" value="Genomic_DNA"/>
</dbReference>
<feature type="region of interest" description="Disordered" evidence="1">
    <location>
        <begin position="1"/>
        <end position="24"/>
    </location>
</feature>
<dbReference type="AlphaFoldDB" id="A0AAD9HB20"/>
<feature type="region of interest" description="Disordered" evidence="1">
    <location>
        <begin position="145"/>
        <end position="168"/>
    </location>
</feature>
<dbReference type="Proteomes" id="UP001232148">
    <property type="component" value="Unassembled WGS sequence"/>
</dbReference>
<evidence type="ECO:0000256" key="1">
    <source>
        <dbReference type="SAM" id="MobiDB-lite"/>
    </source>
</evidence>
<name>A0AAD9HB20_9PEZI</name>
<reference evidence="2" key="1">
    <citation type="submission" date="2021-06" db="EMBL/GenBank/DDBJ databases">
        <title>Comparative genomics, transcriptomics and evolutionary studies reveal genomic signatures of adaptation to plant cell wall in hemibiotrophic fungi.</title>
        <authorList>
            <consortium name="DOE Joint Genome Institute"/>
            <person name="Baroncelli R."/>
            <person name="Diaz J.F."/>
            <person name="Benocci T."/>
            <person name="Peng M."/>
            <person name="Battaglia E."/>
            <person name="Haridas S."/>
            <person name="Andreopoulos W."/>
            <person name="Labutti K."/>
            <person name="Pangilinan J."/>
            <person name="Floch G.L."/>
            <person name="Makela M.R."/>
            <person name="Henrissat B."/>
            <person name="Grigoriev I.V."/>
            <person name="Crouch J.A."/>
            <person name="De Vries R.P."/>
            <person name="Sukno S.A."/>
            <person name="Thon M.R."/>
        </authorList>
    </citation>
    <scope>NUCLEOTIDE SEQUENCE</scope>
    <source>
        <strain evidence="2">MAFF235873</strain>
    </source>
</reference>
<gene>
    <name evidence="2" type="ORF">LX32DRAFT_93388</name>
</gene>
<protein>
    <submittedName>
        <fullName evidence="2">Uncharacterized protein</fullName>
    </submittedName>
</protein>
<comment type="caution">
    <text evidence="2">The sequence shown here is derived from an EMBL/GenBank/DDBJ whole genome shotgun (WGS) entry which is preliminary data.</text>
</comment>
<evidence type="ECO:0000313" key="2">
    <source>
        <dbReference type="EMBL" id="KAK2024664.1"/>
    </source>
</evidence>
<feature type="compositionally biased region" description="Gly residues" evidence="1">
    <location>
        <begin position="158"/>
        <end position="168"/>
    </location>
</feature>
<organism evidence="2 3">
    <name type="scientific">Colletotrichum zoysiae</name>
    <dbReference type="NCBI Taxonomy" id="1216348"/>
    <lineage>
        <taxon>Eukaryota</taxon>
        <taxon>Fungi</taxon>
        <taxon>Dikarya</taxon>
        <taxon>Ascomycota</taxon>
        <taxon>Pezizomycotina</taxon>
        <taxon>Sordariomycetes</taxon>
        <taxon>Hypocreomycetidae</taxon>
        <taxon>Glomerellales</taxon>
        <taxon>Glomerellaceae</taxon>
        <taxon>Colletotrichum</taxon>
        <taxon>Colletotrichum graminicola species complex</taxon>
    </lineage>
</organism>
<sequence>MEGGRDTDLQSSDGSCGPPASGTRLKYYEIEKKRKEEKAHGLVTHAPRIYPPPHVVQRTYRTPHDSLFLVCLEKRRTSFLVLFIFHKQSKAKRSKAKQWKAGWLAGWFQAAAVGGAVPHAKHFFWGFSSWRLFVEKTNQQTREEKMFDVSQVKSSQSGWGGTGQDRIG</sequence>
<accession>A0AAD9HB20</accession>
<keyword evidence="3" id="KW-1185">Reference proteome</keyword>
<evidence type="ECO:0000313" key="3">
    <source>
        <dbReference type="Proteomes" id="UP001232148"/>
    </source>
</evidence>